<gene>
    <name evidence="1" type="ORF">LCGC14_1392110</name>
</gene>
<proteinExistence type="predicted"/>
<accession>A0A0F9KKE7</accession>
<evidence type="ECO:0000313" key="1">
    <source>
        <dbReference type="EMBL" id="KKM75251.1"/>
    </source>
</evidence>
<protein>
    <submittedName>
        <fullName evidence="1">Uncharacterized protein</fullName>
    </submittedName>
</protein>
<dbReference type="EMBL" id="LAZR01009010">
    <property type="protein sequence ID" value="KKM75251.1"/>
    <property type="molecule type" value="Genomic_DNA"/>
</dbReference>
<comment type="caution">
    <text evidence="1">The sequence shown here is derived from an EMBL/GenBank/DDBJ whole genome shotgun (WGS) entry which is preliminary data.</text>
</comment>
<sequence length="69" mass="7777">MTTLLDTAIHVYDCPTCGTVRGYHCPQDRLCSARLHLASLDLRVLEATVDSLMFSNPFPNMEANTEQEY</sequence>
<name>A0A0F9KKE7_9ZZZZ</name>
<reference evidence="1" key="1">
    <citation type="journal article" date="2015" name="Nature">
        <title>Complex archaea that bridge the gap between prokaryotes and eukaryotes.</title>
        <authorList>
            <person name="Spang A."/>
            <person name="Saw J.H."/>
            <person name="Jorgensen S.L."/>
            <person name="Zaremba-Niedzwiedzka K."/>
            <person name="Martijn J."/>
            <person name="Lind A.E."/>
            <person name="van Eijk R."/>
            <person name="Schleper C."/>
            <person name="Guy L."/>
            <person name="Ettema T.J."/>
        </authorList>
    </citation>
    <scope>NUCLEOTIDE SEQUENCE</scope>
</reference>
<organism evidence="1">
    <name type="scientific">marine sediment metagenome</name>
    <dbReference type="NCBI Taxonomy" id="412755"/>
    <lineage>
        <taxon>unclassified sequences</taxon>
        <taxon>metagenomes</taxon>
        <taxon>ecological metagenomes</taxon>
    </lineage>
</organism>
<dbReference type="AlphaFoldDB" id="A0A0F9KKE7"/>